<dbReference type="Gene3D" id="3.30.559.10">
    <property type="entry name" value="Chloramphenicol acetyltransferase-like domain"/>
    <property type="match status" value="1"/>
</dbReference>
<dbReference type="CDD" id="cd19531">
    <property type="entry name" value="LCL_NRPS-like"/>
    <property type="match status" value="1"/>
</dbReference>
<dbReference type="InterPro" id="IPR023213">
    <property type="entry name" value="CAT-like_dom_sf"/>
</dbReference>
<dbReference type="Pfam" id="PF00550">
    <property type="entry name" value="PP-binding"/>
    <property type="match status" value="1"/>
</dbReference>
<dbReference type="InterPro" id="IPR000873">
    <property type="entry name" value="AMP-dep_synth/lig_dom"/>
</dbReference>
<dbReference type="InterPro" id="IPR020459">
    <property type="entry name" value="AMP-binding"/>
</dbReference>
<dbReference type="InterPro" id="IPR041464">
    <property type="entry name" value="TubC_N"/>
</dbReference>
<dbReference type="InterPro" id="IPR036736">
    <property type="entry name" value="ACP-like_sf"/>
</dbReference>
<dbReference type="PANTHER" id="PTHR45527:SF1">
    <property type="entry name" value="FATTY ACID SYNTHASE"/>
    <property type="match status" value="1"/>
</dbReference>
<dbReference type="InterPro" id="IPR045851">
    <property type="entry name" value="AMP-bd_C_sf"/>
</dbReference>
<name>A0ABV9HYJ8_9FLAO</name>
<sequence length="1108" mass="124521">MIEHLIHTLQSSKIGLKVVNGSLKINAPKDALTQEIIDEIKAHKSALIALLSSSESIPKAEKKAYYALTSSQQQLWTLSQFDAGNSAYNIFEAFEFKGTLSFEKLSVAFNKLVARHESLRTVFKEDEQGVLGQFVIPVNEYNGKLEFVDLSNATNQVLKDHSDTIQRHAFDLEKGPLFLGEIVKVAEEKHILMLNMHHIIGDGWSMSVLSTEFMTIYNGLCKGEEVVLPELSIQYTDYSEWQNSDARQEVLEKSKAFWLDTFSGDLPILELPSNTIRPKLKTYNGSSIDYIFSKESTSQLNTYAQQNGMTLFMVLMAGLNGLLSRYANTRDIILGTPVAGREHTDLENQVGLYLNTLAIRTAFEETATFEELLAIQKETLLKAYSHQEYPFGSLVEALDVQRDLSRSVLFDALVVFQNQQGLLVSGGLVLDGVEVTPYQNMDKSFSKYDLSFIFSEEKEKLSLHIEYNTDIYELDFVESLNIHFENFLTKAIQKPQEKVATINYLTSEEESRLLNDFNNTTVEYPDTTLVDLFVNQVKKTPDATALMSGDMSFTYKELDELSNQLSHYLLSTYSLEQENLVGVKLDRSEWLLISLLAVLKAGCAYVPLDTKYPEQRIAYIEQDSQCKVTIDEEVIIAFKTAEPISKELPKIHITSENLAYIIYTSGSTGKPKGVMITHKNASSMLHWSASEFSDTPFEVLYAVTSHCFDLSVYEFFYPLSIGKPIRLLDSGLSISDYIDTDSHILINTVPSVLKMLIDKEVNFSNVAGINLAGEPFPASITSYFKDSGIALRNLYGPSEDTTYSSIYRVEKEYDRSVPIGKGIHNTQFYILSDALALQPIGVIGEICISGDGISRGYLHQPALTKEKFVVNRFREPASLAGRSGTLYKTGDLGKWLPNGTIEYVGRKDSQVKIRGHRIELGEIEHVLQSQEGIDECIVMASKVQDELVVVSYLVSASSIDKQELRLSLGQELPEYMLPSYYVFLDEMPLTPNGKIDKKALPPVSSDDVIKREYVAPSNEIEETLAQLWEEVLGLEKIGVTDNFFELGGNSLKATVLINKINKAYNTRFSIQDLYETQEITGVSKKLQFIVFQNQLELETADNLDEITI</sequence>
<proteinExistence type="predicted"/>
<dbReference type="Pfam" id="PF18563">
    <property type="entry name" value="TubC_N"/>
    <property type="match status" value="1"/>
</dbReference>
<dbReference type="Gene3D" id="1.10.10.1830">
    <property type="entry name" value="Non-ribosomal peptide synthase, adenylation domain"/>
    <property type="match status" value="1"/>
</dbReference>
<dbReference type="PROSITE" id="PS50075">
    <property type="entry name" value="CARRIER"/>
    <property type="match status" value="1"/>
</dbReference>
<dbReference type="InterPro" id="IPR010071">
    <property type="entry name" value="AA_adenyl_dom"/>
</dbReference>
<evidence type="ECO:0000313" key="3">
    <source>
        <dbReference type="Proteomes" id="UP001596043"/>
    </source>
</evidence>
<dbReference type="SUPFAM" id="SSF52777">
    <property type="entry name" value="CoA-dependent acyltransferases"/>
    <property type="match status" value="2"/>
</dbReference>
<reference evidence="3" key="1">
    <citation type="journal article" date="2019" name="Int. J. Syst. Evol. Microbiol.">
        <title>The Global Catalogue of Microorganisms (GCM) 10K type strain sequencing project: providing services to taxonomists for standard genome sequencing and annotation.</title>
        <authorList>
            <consortium name="The Broad Institute Genomics Platform"/>
            <consortium name="The Broad Institute Genome Sequencing Center for Infectious Disease"/>
            <person name="Wu L."/>
            <person name="Ma J."/>
        </authorList>
    </citation>
    <scope>NUCLEOTIDE SEQUENCE [LARGE SCALE GENOMIC DNA]</scope>
    <source>
        <strain evidence="3">YJ-61-S</strain>
    </source>
</reference>
<dbReference type="InterPro" id="IPR009081">
    <property type="entry name" value="PP-bd_ACP"/>
</dbReference>
<dbReference type="SUPFAM" id="SSF47336">
    <property type="entry name" value="ACP-like"/>
    <property type="match status" value="1"/>
</dbReference>
<evidence type="ECO:0000259" key="1">
    <source>
        <dbReference type="PROSITE" id="PS50075"/>
    </source>
</evidence>
<gene>
    <name evidence="2" type="ORF">ACFO3O_13790</name>
</gene>
<dbReference type="Gene3D" id="3.30.559.30">
    <property type="entry name" value="Nonribosomal peptide synthetase, condensation domain"/>
    <property type="match status" value="1"/>
</dbReference>
<evidence type="ECO:0000313" key="2">
    <source>
        <dbReference type="EMBL" id="MFC4634988.1"/>
    </source>
</evidence>
<dbReference type="Proteomes" id="UP001596043">
    <property type="component" value="Unassembled WGS sequence"/>
</dbReference>
<dbReference type="PANTHER" id="PTHR45527">
    <property type="entry name" value="NONRIBOSOMAL PEPTIDE SYNTHETASE"/>
    <property type="match status" value="1"/>
</dbReference>
<organism evidence="2 3">
    <name type="scientific">Dokdonia ponticola</name>
    <dbReference type="NCBI Taxonomy" id="2041041"/>
    <lineage>
        <taxon>Bacteria</taxon>
        <taxon>Pseudomonadati</taxon>
        <taxon>Bacteroidota</taxon>
        <taxon>Flavobacteriia</taxon>
        <taxon>Flavobacteriales</taxon>
        <taxon>Flavobacteriaceae</taxon>
        <taxon>Dokdonia</taxon>
    </lineage>
</organism>
<dbReference type="InterPro" id="IPR020845">
    <property type="entry name" value="AMP-binding_CS"/>
</dbReference>
<dbReference type="InterPro" id="IPR025110">
    <property type="entry name" value="AMP-bd_C"/>
</dbReference>
<feature type="domain" description="Carrier" evidence="1">
    <location>
        <begin position="1015"/>
        <end position="1090"/>
    </location>
</feature>
<dbReference type="Gene3D" id="3.30.300.30">
    <property type="match status" value="1"/>
</dbReference>
<comment type="caution">
    <text evidence="2">The sequence shown here is derived from an EMBL/GenBank/DDBJ whole genome shotgun (WGS) entry which is preliminary data.</text>
</comment>
<dbReference type="NCBIfam" id="TIGR01733">
    <property type="entry name" value="AA-adenyl-dom"/>
    <property type="match status" value="1"/>
</dbReference>
<dbReference type="PROSITE" id="PS00455">
    <property type="entry name" value="AMP_BINDING"/>
    <property type="match status" value="1"/>
</dbReference>
<dbReference type="Gene3D" id="3.40.50.12780">
    <property type="entry name" value="N-terminal domain of ligase-like"/>
    <property type="match status" value="1"/>
</dbReference>
<accession>A0ABV9HYJ8</accession>
<protein>
    <submittedName>
        <fullName evidence="2">Amino acid adenylation domain-containing protein</fullName>
    </submittedName>
</protein>
<dbReference type="InterPro" id="IPR042099">
    <property type="entry name" value="ANL_N_sf"/>
</dbReference>
<dbReference type="Gene3D" id="1.10.1200.10">
    <property type="entry name" value="ACP-like"/>
    <property type="match status" value="1"/>
</dbReference>
<dbReference type="InterPro" id="IPR001242">
    <property type="entry name" value="Condensation_dom"/>
</dbReference>
<dbReference type="Pfam" id="PF00668">
    <property type="entry name" value="Condensation"/>
    <property type="match status" value="1"/>
</dbReference>
<dbReference type="Pfam" id="PF13193">
    <property type="entry name" value="AMP-binding_C"/>
    <property type="match status" value="1"/>
</dbReference>
<dbReference type="SUPFAM" id="SSF56801">
    <property type="entry name" value="Acetyl-CoA synthetase-like"/>
    <property type="match status" value="1"/>
</dbReference>
<dbReference type="Pfam" id="PF00501">
    <property type="entry name" value="AMP-binding"/>
    <property type="match status" value="1"/>
</dbReference>
<dbReference type="EMBL" id="JBHSFV010000008">
    <property type="protein sequence ID" value="MFC4634988.1"/>
    <property type="molecule type" value="Genomic_DNA"/>
</dbReference>
<dbReference type="PRINTS" id="PR00154">
    <property type="entry name" value="AMPBINDING"/>
</dbReference>
<dbReference type="RefSeq" id="WP_379979773.1">
    <property type="nucleotide sequence ID" value="NZ_JBHSFV010000008.1"/>
</dbReference>
<dbReference type="CDD" id="cd05930">
    <property type="entry name" value="A_NRPS"/>
    <property type="match status" value="1"/>
</dbReference>
<dbReference type="InterPro" id="IPR044894">
    <property type="entry name" value="TubC_N_sf"/>
</dbReference>
<keyword evidence="3" id="KW-1185">Reference proteome</keyword>